<reference evidence="1" key="1">
    <citation type="submission" date="2022-10" db="EMBL/GenBank/DDBJ databases">
        <title>Complete genome sequence of Agrobacterium salinitolerans CFBP5507.</title>
        <authorList>
            <person name="Tchabashvili S."/>
            <person name="Yen H.-C."/>
            <person name="Haryono M."/>
            <person name="Lin Y.-C."/>
            <person name="Lai E.-M."/>
            <person name="Kuo C.-H."/>
        </authorList>
    </citation>
    <scope>NUCLEOTIDE SEQUENCE</scope>
    <source>
        <strain evidence="1">CFBP5507</strain>
    </source>
</reference>
<dbReference type="AlphaFoldDB" id="A0A4Z1QZ81"/>
<sequence length="299" mass="32714">MSETVPLHARNLLDFIGDIEAPQGYDTIFGNRQGNLPVPLTQMTYGNIVDAQANWGSKTWVRSNWGHKTASSAAGRYQFMRATLQDIAKEIRTIDGRTIFSASLQDRLGYYLLLRRGYAEFIAGKLNLVQFGLNLAKEWASFPVLSDTDGAHRKVARGQSYYAGDGVNKSLVKPEQVEQRLRHVRDLAALLTEADTAVTNNSKPSKARRANGGTPAAPIENVGPDAGEKPKVKPVRKSGRFWTWLLAGGISSTTITEKLGAFQLDWRVQIALLAVIVGFAVYAITTMPAVRRALGIGDA</sequence>
<dbReference type="EMBL" id="CP109968">
    <property type="protein sequence ID" value="UYZ08879.1"/>
    <property type="molecule type" value="Genomic_DNA"/>
</dbReference>
<evidence type="ECO:0000313" key="1">
    <source>
        <dbReference type="EMBL" id="UYZ08879.1"/>
    </source>
</evidence>
<organism evidence="1 2">
    <name type="scientific">Agrobacterium salinitolerans</name>
    <dbReference type="NCBI Taxonomy" id="1183413"/>
    <lineage>
        <taxon>Bacteria</taxon>
        <taxon>Pseudomonadati</taxon>
        <taxon>Pseudomonadota</taxon>
        <taxon>Alphaproteobacteria</taxon>
        <taxon>Hyphomicrobiales</taxon>
        <taxon>Rhizobiaceae</taxon>
        <taxon>Rhizobium/Agrobacterium group</taxon>
        <taxon>Agrobacterium</taxon>
    </lineage>
</organism>
<dbReference type="Gene3D" id="1.10.530.10">
    <property type="match status" value="1"/>
</dbReference>
<name>A0A4Z1QZ81_9HYPH</name>
<gene>
    <name evidence="1" type="ORF">CFBP5507_07780</name>
</gene>
<protein>
    <submittedName>
        <fullName evidence="1">Uncharacterized protein</fullName>
    </submittedName>
</protein>
<dbReference type="SUPFAM" id="SSF53955">
    <property type="entry name" value="Lysozyme-like"/>
    <property type="match status" value="1"/>
</dbReference>
<dbReference type="OrthoDB" id="5395100at2"/>
<dbReference type="InterPro" id="IPR023346">
    <property type="entry name" value="Lysozyme-like_dom_sf"/>
</dbReference>
<dbReference type="Proteomes" id="UP000298735">
    <property type="component" value="Chromosome Circular"/>
</dbReference>
<proteinExistence type="predicted"/>
<evidence type="ECO:0000313" key="2">
    <source>
        <dbReference type="Proteomes" id="UP000298735"/>
    </source>
</evidence>
<dbReference type="KEGG" id="asal:CFBP5507_07780"/>
<dbReference type="RefSeq" id="WP_137411031.1">
    <property type="nucleotide sequence ID" value="NZ_CP109968.1"/>
</dbReference>
<accession>A0A4Z1QZ81</accession>